<dbReference type="STRING" id="93625.A0A409WJ67"/>
<dbReference type="Proteomes" id="UP000283269">
    <property type="component" value="Unassembled WGS sequence"/>
</dbReference>
<dbReference type="Pfam" id="PF10155">
    <property type="entry name" value="CNOT11"/>
    <property type="match status" value="1"/>
</dbReference>
<keyword evidence="3" id="KW-1185">Reference proteome</keyword>
<proteinExistence type="predicted"/>
<dbReference type="InterPro" id="IPR019312">
    <property type="entry name" value="CNOT11"/>
</dbReference>
<dbReference type="InParanoid" id="A0A409WJ67"/>
<feature type="region of interest" description="Disordered" evidence="1">
    <location>
        <begin position="229"/>
        <end position="249"/>
    </location>
</feature>
<evidence type="ECO:0000256" key="1">
    <source>
        <dbReference type="SAM" id="MobiDB-lite"/>
    </source>
</evidence>
<organism evidence="2 3">
    <name type="scientific">Psilocybe cyanescens</name>
    <dbReference type="NCBI Taxonomy" id="93625"/>
    <lineage>
        <taxon>Eukaryota</taxon>
        <taxon>Fungi</taxon>
        <taxon>Dikarya</taxon>
        <taxon>Basidiomycota</taxon>
        <taxon>Agaricomycotina</taxon>
        <taxon>Agaricomycetes</taxon>
        <taxon>Agaricomycetidae</taxon>
        <taxon>Agaricales</taxon>
        <taxon>Agaricineae</taxon>
        <taxon>Strophariaceae</taxon>
        <taxon>Psilocybe</taxon>
    </lineage>
</organism>
<gene>
    <name evidence="2" type="ORF">CVT25_011779</name>
</gene>
<sequence length="463" mass="51372">MQSHSSPSGTSTSLKKAPAVAVAATTTTTTQLQTLTSGDSIRASVNHLLARAFSLPCSTAALAFTQLVQPTSRFQLALDALLPILDSNTSAELAQRILVSFILYSLYTPHPVTINPFKSALLVAYVREREKAVSIANDGGVSPNEQFVWVLWKILKGDGNDIGPYSPSTLSRCPLPPKLRAINLVLDEELYNSISDIDDSTYYYFQNKSRLSASSDTDESTTNTTYTHNYIHDTRSPAPRAIPDISSRSPINFDEDRKNERLIHAMKLLLAARDRVLSLSEQRMLAPIIPDLANTSIITSIDLAPIIAHNPIIAHPLLVALLTHPNPEKNNPLPFLDVIPFLPPTLATFDLFGRLLRDQTRVTVQGYSTVADLVLIEVLARFVHECINWLDRAEREEREGNISDDRFAKGVQNLCRFYNSLIKLSIVDPTADADSTEMAHFSLRNARFEEANTLYRVIATSRF</sequence>
<protein>
    <submittedName>
        <fullName evidence="2">Uncharacterized protein</fullName>
    </submittedName>
</protein>
<name>A0A409WJ67_PSICY</name>
<comment type="caution">
    <text evidence="2">The sequence shown here is derived from an EMBL/GenBank/DDBJ whole genome shotgun (WGS) entry which is preliminary data.</text>
</comment>
<dbReference type="AlphaFoldDB" id="A0A409WJ67"/>
<dbReference type="GO" id="GO:0030014">
    <property type="term" value="C:CCR4-NOT complex"/>
    <property type="evidence" value="ECO:0007669"/>
    <property type="project" value="InterPro"/>
</dbReference>
<reference evidence="2 3" key="1">
    <citation type="journal article" date="2018" name="Evol. Lett.">
        <title>Horizontal gene cluster transfer increased hallucinogenic mushroom diversity.</title>
        <authorList>
            <person name="Reynolds H.T."/>
            <person name="Vijayakumar V."/>
            <person name="Gluck-Thaler E."/>
            <person name="Korotkin H.B."/>
            <person name="Matheny P.B."/>
            <person name="Slot J.C."/>
        </authorList>
    </citation>
    <scope>NUCLEOTIDE SEQUENCE [LARGE SCALE GENOMIC DNA]</scope>
    <source>
        <strain evidence="2 3">2631</strain>
    </source>
</reference>
<dbReference type="EMBL" id="NHYD01003414">
    <property type="protein sequence ID" value="PPQ78568.1"/>
    <property type="molecule type" value="Genomic_DNA"/>
</dbReference>
<evidence type="ECO:0000313" key="2">
    <source>
        <dbReference type="EMBL" id="PPQ78568.1"/>
    </source>
</evidence>
<evidence type="ECO:0000313" key="3">
    <source>
        <dbReference type="Proteomes" id="UP000283269"/>
    </source>
</evidence>
<dbReference type="OrthoDB" id="3226845at2759"/>
<accession>A0A409WJ67</accession>